<keyword evidence="3" id="KW-1185">Reference proteome</keyword>
<reference evidence="2" key="1">
    <citation type="journal article" date="2020" name="Stud. Mycol.">
        <title>101 Dothideomycetes genomes: a test case for predicting lifestyles and emergence of pathogens.</title>
        <authorList>
            <person name="Haridas S."/>
            <person name="Albert R."/>
            <person name="Binder M."/>
            <person name="Bloem J."/>
            <person name="Labutti K."/>
            <person name="Salamov A."/>
            <person name="Andreopoulos B."/>
            <person name="Baker S."/>
            <person name="Barry K."/>
            <person name="Bills G."/>
            <person name="Bluhm B."/>
            <person name="Cannon C."/>
            <person name="Castanera R."/>
            <person name="Culley D."/>
            <person name="Daum C."/>
            <person name="Ezra D."/>
            <person name="Gonzalez J."/>
            <person name="Henrissat B."/>
            <person name="Kuo A."/>
            <person name="Liang C."/>
            <person name="Lipzen A."/>
            <person name="Lutzoni F."/>
            <person name="Magnuson J."/>
            <person name="Mondo S."/>
            <person name="Nolan M."/>
            <person name="Ohm R."/>
            <person name="Pangilinan J."/>
            <person name="Park H.-J."/>
            <person name="Ramirez L."/>
            <person name="Alfaro M."/>
            <person name="Sun H."/>
            <person name="Tritt A."/>
            <person name="Yoshinaga Y."/>
            <person name="Zwiers L.-H."/>
            <person name="Turgeon B."/>
            <person name="Goodwin S."/>
            <person name="Spatafora J."/>
            <person name="Crous P."/>
            <person name="Grigoriev I."/>
        </authorList>
    </citation>
    <scope>NUCLEOTIDE SEQUENCE</scope>
    <source>
        <strain evidence="2">CBS 627.86</strain>
    </source>
</reference>
<feature type="transmembrane region" description="Helical" evidence="1">
    <location>
        <begin position="15"/>
        <end position="39"/>
    </location>
</feature>
<keyword evidence="1" id="KW-0812">Transmembrane</keyword>
<name>A0A6A5ZMS1_9PLEO</name>
<organism evidence="2 3">
    <name type="scientific">Lophiotrema nucula</name>
    <dbReference type="NCBI Taxonomy" id="690887"/>
    <lineage>
        <taxon>Eukaryota</taxon>
        <taxon>Fungi</taxon>
        <taxon>Dikarya</taxon>
        <taxon>Ascomycota</taxon>
        <taxon>Pezizomycotina</taxon>
        <taxon>Dothideomycetes</taxon>
        <taxon>Pleosporomycetidae</taxon>
        <taxon>Pleosporales</taxon>
        <taxon>Lophiotremataceae</taxon>
        <taxon>Lophiotrema</taxon>
    </lineage>
</organism>
<protein>
    <recommendedName>
        <fullName evidence="4">MARVEL domain-containing protein</fullName>
    </recommendedName>
</protein>
<keyword evidence="1" id="KW-0472">Membrane</keyword>
<dbReference type="AlphaFoldDB" id="A0A6A5ZMS1"/>
<evidence type="ECO:0008006" key="4">
    <source>
        <dbReference type="Google" id="ProtNLM"/>
    </source>
</evidence>
<dbReference type="Proteomes" id="UP000799770">
    <property type="component" value="Unassembled WGS sequence"/>
</dbReference>
<keyword evidence="1" id="KW-1133">Transmembrane helix</keyword>
<feature type="transmembrane region" description="Helical" evidence="1">
    <location>
        <begin position="51"/>
        <end position="73"/>
    </location>
</feature>
<accession>A0A6A5ZMS1</accession>
<proteinExistence type="predicted"/>
<dbReference type="EMBL" id="ML977313">
    <property type="protein sequence ID" value="KAF2120912.1"/>
    <property type="molecule type" value="Genomic_DNA"/>
</dbReference>
<dbReference type="OrthoDB" id="3792875at2759"/>
<feature type="transmembrane region" description="Helical" evidence="1">
    <location>
        <begin position="80"/>
        <end position="102"/>
    </location>
</feature>
<evidence type="ECO:0000256" key="1">
    <source>
        <dbReference type="SAM" id="Phobius"/>
    </source>
</evidence>
<sequence length="270" mass="30140">MPSKLRARPTQKPSLVAQIASGLSFIAALIVSGILSFFIDALRRGYRSVPWPIVIVMAASFLNIVSVFFTAILRCLAPGLSLLLFFIHVPVGLLWLISTALLGRELDDHLRSKCPTSSEMGHDISLVCHLFKALFAFSVTATFFSLLVAFFDIKVWRQSKTAKYTAVETNAGGTAQSIKEKRRGKIEILAGIFKQNKSTQEDERGIMLESMRSEDNKRKDYMLFQDVGEGQERLRTAMPSPDMGPRQRVQVGGYRSQIDGQETRYVPGTF</sequence>
<feature type="transmembrane region" description="Helical" evidence="1">
    <location>
        <begin position="130"/>
        <end position="151"/>
    </location>
</feature>
<evidence type="ECO:0000313" key="2">
    <source>
        <dbReference type="EMBL" id="KAF2120912.1"/>
    </source>
</evidence>
<gene>
    <name evidence="2" type="ORF">BDV96DRAFT_280835</name>
</gene>
<evidence type="ECO:0000313" key="3">
    <source>
        <dbReference type="Proteomes" id="UP000799770"/>
    </source>
</evidence>